<dbReference type="PANTHER" id="PTHR46577:SF1">
    <property type="entry name" value="HTH-TYPE TRANSCRIPTIONAL REGULATORY PROTEIN GABR"/>
    <property type="match status" value="1"/>
</dbReference>
<dbReference type="CDD" id="cd07377">
    <property type="entry name" value="WHTH_GntR"/>
    <property type="match status" value="1"/>
</dbReference>
<dbReference type="Gene3D" id="3.40.640.10">
    <property type="entry name" value="Type I PLP-dependent aspartate aminotransferase-like (Major domain)"/>
    <property type="match status" value="1"/>
</dbReference>
<protein>
    <submittedName>
        <fullName evidence="7">GntR family transcriptional regulator / MocR family aminotransferase</fullName>
    </submittedName>
</protein>
<evidence type="ECO:0000256" key="1">
    <source>
        <dbReference type="ARBA" id="ARBA00005384"/>
    </source>
</evidence>
<dbReference type="Pfam" id="PF00155">
    <property type="entry name" value="Aminotran_1_2"/>
    <property type="match status" value="1"/>
</dbReference>
<feature type="domain" description="HTH gntR-type" evidence="6">
    <location>
        <begin position="22"/>
        <end position="90"/>
    </location>
</feature>
<evidence type="ECO:0000256" key="3">
    <source>
        <dbReference type="ARBA" id="ARBA00023015"/>
    </source>
</evidence>
<dbReference type="CDD" id="cd00609">
    <property type="entry name" value="AAT_like"/>
    <property type="match status" value="1"/>
</dbReference>
<proteinExistence type="inferred from homology"/>
<organism evidence="7 8">
    <name type="scientific">Bauldia litoralis</name>
    <dbReference type="NCBI Taxonomy" id="665467"/>
    <lineage>
        <taxon>Bacteria</taxon>
        <taxon>Pseudomonadati</taxon>
        <taxon>Pseudomonadota</taxon>
        <taxon>Alphaproteobacteria</taxon>
        <taxon>Hyphomicrobiales</taxon>
        <taxon>Kaistiaceae</taxon>
        <taxon>Bauldia</taxon>
    </lineage>
</organism>
<sequence length="493" mass="53619">MGTVSQLSYPLDLVALKPRAGAPLHRQLCDQLRELILEGAVPAGTRLPSIRACAAELAISRNTVITALDQLSAEGLLESRRGSGTHVSLAAAVSQPRGPSAGDSLAKLSPRGRMMISQPRVRTFPGRTAFHPGTPELAEFPFKTWSRLLSRRARFGGEDLFGYHYVSGHPELREVIASFLTAMRRVRCSPEQIVVTTGGQAALDLLARLLLAEGDTVWMEEPGYLGARGAFLGAGAKLAPLPVDRDGWRVPASADPLPRLIYLTPSCQHPLGITMPLEQRLAVLDVAGAADAWVIEDDFDGEYTFRGQPLPSMQGLTDNPRVIYVGTFAKTLFPAMRLGFIVLPADLADRIRPAISVTGQFAPLVLQAALADFIEQGYFFRHLNRMRRLYGRRRAVFLGLLAEHLEPWLDPIDGRTGIQLAALFKSAIDDNRVVDRAAAAGINLAPLSVYFAGEPRASGLLMGYAGVVEAEMRRLIPMMRDILQELYPAGSDG</sequence>
<dbReference type="PRINTS" id="PR00035">
    <property type="entry name" value="HTHGNTR"/>
</dbReference>
<gene>
    <name evidence="7" type="ORF">SAMN02982931_01757</name>
</gene>
<comment type="similarity">
    <text evidence="1">In the C-terminal section; belongs to the class-I pyridoxal-phosphate-dependent aminotransferase family.</text>
</comment>
<dbReference type="InterPro" id="IPR036390">
    <property type="entry name" value="WH_DNA-bd_sf"/>
</dbReference>
<dbReference type="InterPro" id="IPR051446">
    <property type="entry name" value="HTH_trans_reg/aminotransferase"/>
</dbReference>
<keyword evidence="8" id="KW-1185">Reference proteome</keyword>
<keyword evidence="5" id="KW-0804">Transcription</keyword>
<dbReference type="InterPro" id="IPR036388">
    <property type="entry name" value="WH-like_DNA-bd_sf"/>
</dbReference>
<evidence type="ECO:0000256" key="4">
    <source>
        <dbReference type="ARBA" id="ARBA00023125"/>
    </source>
</evidence>
<dbReference type="AlphaFoldDB" id="A0A1G6BRD9"/>
<dbReference type="GO" id="GO:0030170">
    <property type="term" value="F:pyridoxal phosphate binding"/>
    <property type="evidence" value="ECO:0007669"/>
    <property type="project" value="InterPro"/>
</dbReference>
<evidence type="ECO:0000256" key="5">
    <source>
        <dbReference type="ARBA" id="ARBA00023163"/>
    </source>
</evidence>
<dbReference type="GO" id="GO:0003677">
    <property type="term" value="F:DNA binding"/>
    <property type="evidence" value="ECO:0007669"/>
    <property type="project" value="UniProtKB-KW"/>
</dbReference>
<evidence type="ECO:0000313" key="8">
    <source>
        <dbReference type="Proteomes" id="UP000199071"/>
    </source>
</evidence>
<dbReference type="SUPFAM" id="SSF46785">
    <property type="entry name" value="Winged helix' DNA-binding domain"/>
    <property type="match status" value="1"/>
</dbReference>
<keyword evidence="7" id="KW-0808">Transferase</keyword>
<dbReference type="GO" id="GO:0003700">
    <property type="term" value="F:DNA-binding transcription factor activity"/>
    <property type="evidence" value="ECO:0007669"/>
    <property type="project" value="InterPro"/>
</dbReference>
<dbReference type="Proteomes" id="UP000199071">
    <property type="component" value="Unassembled WGS sequence"/>
</dbReference>
<keyword evidence="3" id="KW-0805">Transcription regulation</keyword>
<dbReference type="PROSITE" id="PS50949">
    <property type="entry name" value="HTH_GNTR"/>
    <property type="match status" value="1"/>
</dbReference>
<dbReference type="SMART" id="SM00345">
    <property type="entry name" value="HTH_GNTR"/>
    <property type="match status" value="1"/>
</dbReference>
<accession>A0A1G6BRD9</accession>
<dbReference type="GO" id="GO:0008483">
    <property type="term" value="F:transaminase activity"/>
    <property type="evidence" value="ECO:0007669"/>
    <property type="project" value="UniProtKB-KW"/>
</dbReference>
<keyword evidence="4" id="KW-0238">DNA-binding</keyword>
<evidence type="ECO:0000259" key="6">
    <source>
        <dbReference type="PROSITE" id="PS50949"/>
    </source>
</evidence>
<keyword evidence="7" id="KW-0032">Aminotransferase</keyword>
<keyword evidence="2" id="KW-0663">Pyridoxal phosphate</keyword>
<dbReference type="Gene3D" id="1.10.10.10">
    <property type="entry name" value="Winged helix-like DNA-binding domain superfamily/Winged helix DNA-binding domain"/>
    <property type="match status" value="1"/>
</dbReference>
<dbReference type="PANTHER" id="PTHR46577">
    <property type="entry name" value="HTH-TYPE TRANSCRIPTIONAL REGULATORY PROTEIN GABR"/>
    <property type="match status" value="1"/>
</dbReference>
<name>A0A1G6BRD9_9HYPH</name>
<reference evidence="7 8" key="1">
    <citation type="submission" date="2016-10" db="EMBL/GenBank/DDBJ databases">
        <authorList>
            <person name="de Groot N.N."/>
        </authorList>
    </citation>
    <scope>NUCLEOTIDE SEQUENCE [LARGE SCALE GENOMIC DNA]</scope>
    <source>
        <strain evidence="7 8">ATCC 35022</strain>
    </source>
</reference>
<dbReference type="InterPro" id="IPR004839">
    <property type="entry name" value="Aminotransferase_I/II_large"/>
</dbReference>
<dbReference type="Pfam" id="PF00392">
    <property type="entry name" value="GntR"/>
    <property type="match status" value="1"/>
</dbReference>
<dbReference type="InterPro" id="IPR015424">
    <property type="entry name" value="PyrdxlP-dep_Trfase"/>
</dbReference>
<dbReference type="EMBL" id="FMXQ01000003">
    <property type="protein sequence ID" value="SDB23168.1"/>
    <property type="molecule type" value="Genomic_DNA"/>
</dbReference>
<dbReference type="InterPro" id="IPR000524">
    <property type="entry name" value="Tscrpt_reg_HTH_GntR"/>
</dbReference>
<dbReference type="InterPro" id="IPR015421">
    <property type="entry name" value="PyrdxlP-dep_Trfase_major"/>
</dbReference>
<evidence type="ECO:0000256" key="2">
    <source>
        <dbReference type="ARBA" id="ARBA00022898"/>
    </source>
</evidence>
<dbReference type="OrthoDB" id="9808770at2"/>
<dbReference type="STRING" id="665467.SAMN02982931_01757"/>
<dbReference type="SUPFAM" id="SSF53383">
    <property type="entry name" value="PLP-dependent transferases"/>
    <property type="match status" value="1"/>
</dbReference>
<evidence type="ECO:0000313" key="7">
    <source>
        <dbReference type="EMBL" id="SDB23168.1"/>
    </source>
</evidence>
<dbReference type="RefSeq" id="WP_090876033.1">
    <property type="nucleotide sequence ID" value="NZ_FMXQ01000003.1"/>
</dbReference>